<dbReference type="SUPFAM" id="SSF53474">
    <property type="entry name" value="alpha/beta-Hydrolases"/>
    <property type="match status" value="1"/>
</dbReference>
<accession>A0A7K0CFN8</accession>
<dbReference type="PANTHER" id="PTHR12277">
    <property type="entry name" value="ALPHA/BETA HYDROLASE DOMAIN-CONTAINING PROTEIN"/>
    <property type="match status" value="1"/>
</dbReference>
<dbReference type="Gene3D" id="3.40.50.1820">
    <property type="entry name" value="alpha/beta hydrolase"/>
    <property type="match status" value="1"/>
</dbReference>
<organism evidence="2 3">
    <name type="scientific">Streptomyces smaragdinus</name>
    <dbReference type="NCBI Taxonomy" id="2585196"/>
    <lineage>
        <taxon>Bacteria</taxon>
        <taxon>Bacillati</taxon>
        <taxon>Actinomycetota</taxon>
        <taxon>Actinomycetes</taxon>
        <taxon>Kitasatosporales</taxon>
        <taxon>Streptomycetaceae</taxon>
        <taxon>Streptomyces</taxon>
    </lineage>
</organism>
<protein>
    <submittedName>
        <fullName evidence="2">Uncharacterized protein</fullName>
    </submittedName>
</protein>
<gene>
    <name evidence="2" type="ORF">SRB5_24220</name>
</gene>
<dbReference type="AlphaFoldDB" id="A0A7K0CFN8"/>
<keyword evidence="1" id="KW-0732">Signal</keyword>
<comment type="caution">
    <text evidence="2">The sequence shown here is derived from an EMBL/GenBank/DDBJ whole genome shotgun (WGS) entry which is preliminary data.</text>
</comment>
<dbReference type="PANTHER" id="PTHR12277:SF79">
    <property type="entry name" value="XAA-PRO DIPEPTIDYL-PEPTIDASE-RELATED"/>
    <property type="match status" value="1"/>
</dbReference>
<proteinExistence type="predicted"/>
<feature type="chain" id="PRO_5038991355" evidence="1">
    <location>
        <begin position="35"/>
        <end position="384"/>
    </location>
</feature>
<evidence type="ECO:0000313" key="3">
    <source>
        <dbReference type="Proteomes" id="UP000466345"/>
    </source>
</evidence>
<dbReference type="Proteomes" id="UP000466345">
    <property type="component" value="Unassembled WGS sequence"/>
</dbReference>
<feature type="signal peptide" evidence="1">
    <location>
        <begin position="1"/>
        <end position="34"/>
    </location>
</feature>
<keyword evidence="3" id="KW-1185">Reference proteome</keyword>
<name>A0A7K0CFN8_9ACTN</name>
<dbReference type="InterPro" id="IPR029058">
    <property type="entry name" value="AB_hydrolase_fold"/>
</dbReference>
<sequence>MSADRYRPNTAGAALRTAAALAGTALTGAAAAVAAGRYGAAAALDPGGPAGFTDRPVTVRRVRGDTVTLTRTPAAALPGVYGLLGAGTHARVGPELPADGAEGTVVRILEAVTSGRLRPGTRLRVTPQVYAGSPRTALGFDHRDVLVPGELGGLPAWFVPGTRDTWVIAAHGLGAGREQALCVLPFLQDLGLPLLLLAHRGDDGAPMPSGGPRRLGHAEWRDLDAALRYATGHGARHVVLYGWSTGAVMALRTAAMSALRARVGGLILDSPVLDWQATVRALATVRRLPAALGRLAVIAAGERTGLGNGPAPADLWPGPGTPPVLIFHGPDDTVAPWQTSLDLAARHPDRVHLHTVPGGRHAAMWNAAPAAYEETLRRFLTPLL</sequence>
<evidence type="ECO:0000256" key="1">
    <source>
        <dbReference type="SAM" id="SignalP"/>
    </source>
</evidence>
<dbReference type="EMBL" id="WEGJ01000006">
    <property type="protein sequence ID" value="MQY12289.1"/>
    <property type="molecule type" value="Genomic_DNA"/>
</dbReference>
<dbReference type="RefSeq" id="WP_407703910.1">
    <property type="nucleotide sequence ID" value="NZ_WEGJ01000006.1"/>
</dbReference>
<evidence type="ECO:0000313" key="2">
    <source>
        <dbReference type="EMBL" id="MQY12289.1"/>
    </source>
</evidence>
<reference evidence="2 3" key="1">
    <citation type="submission" date="2019-10" db="EMBL/GenBank/DDBJ databases">
        <title>Streptomyces smaragdinus sp. nov. and Streptomyces fabii sp. nov., isolated from the gut of fungus growing-termite Macrotermes natalensis.</title>
        <authorList>
            <person name="Schwitalla J."/>
            <person name="Benndorf R."/>
            <person name="Martin K."/>
            <person name="De Beer W."/>
            <person name="Kaster A.-K."/>
            <person name="Vollmers J."/>
            <person name="Poulsen M."/>
            <person name="Beemelmanns C."/>
        </authorList>
    </citation>
    <scope>NUCLEOTIDE SEQUENCE [LARGE SCALE GENOMIC DNA]</scope>
    <source>
        <strain evidence="2 3">RB5</strain>
    </source>
</reference>